<dbReference type="RefSeq" id="WP_044430775.1">
    <property type="nucleotide sequence ID" value="NZ_BJYZ01000008.1"/>
</dbReference>
<evidence type="ECO:0000259" key="1">
    <source>
        <dbReference type="Pfam" id="PF13524"/>
    </source>
</evidence>
<name>A0A512DP70_9PROT</name>
<dbReference type="AlphaFoldDB" id="A0A512DP70"/>
<organism evidence="2 3">
    <name type="scientific">Skermanella aerolata</name>
    <dbReference type="NCBI Taxonomy" id="393310"/>
    <lineage>
        <taxon>Bacteria</taxon>
        <taxon>Pseudomonadati</taxon>
        <taxon>Pseudomonadota</taxon>
        <taxon>Alphaproteobacteria</taxon>
        <taxon>Rhodospirillales</taxon>
        <taxon>Azospirillaceae</taxon>
        <taxon>Skermanella</taxon>
    </lineage>
</organism>
<feature type="domain" description="Spore protein YkvP/CgeB glycosyl transferase-like" evidence="1">
    <location>
        <begin position="245"/>
        <end position="378"/>
    </location>
</feature>
<proteinExistence type="predicted"/>
<dbReference type="Gene3D" id="3.40.50.2000">
    <property type="entry name" value="Glycogen Phosphorylase B"/>
    <property type="match status" value="1"/>
</dbReference>
<keyword evidence="3" id="KW-1185">Reference proteome</keyword>
<gene>
    <name evidence="2" type="ORF">SAE02_20880</name>
</gene>
<evidence type="ECO:0000313" key="3">
    <source>
        <dbReference type="Proteomes" id="UP000321523"/>
    </source>
</evidence>
<dbReference type="Proteomes" id="UP000321523">
    <property type="component" value="Unassembled WGS sequence"/>
</dbReference>
<protein>
    <recommendedName>
        <fullName evidence="1">Spore protein YkvP/CgeB glycosyl transferase-like domain-containing protein</fullName>
    </recommendedName>
</protein>
<reference evidence="2 3" key="1">
    <citation type="submission" date="2019-07" db="EMBL/GenBank/DDBJ databases">
        <title>Whole genome shotgun sequence of Skermanella aerolata NBRC 106429.</title>
        <authorList>
            <person name="Hosoyama A."/>
            <person name="Uohara A."/>
            <person name="Ohji S."/>
            <person name="Ichikawa N."/>
        </authorList>
    </citation>
    <scope>NUCLEOTIDE SEQUENCE [LARGE SCALE GENOMIC DNA]</scope>
    <source>
        <strain evidence="2 3">NBRC 106429</strain>
    </source>
</reference>
<dbReference type="EMBL" id="BJYZ01000008">
    <property type="protein sequence ID" value="GEO37940.1"/>
    <property type="molecule type" value="Genomic_DNA"/>
</dbReference>
<accession>A0A512DP70</accession>
<comment type="caution">
    <text evidence="2">The sequence shown here is derived from an EMBL/GenBank/DDBJ whole genome shotgun (WGS) entry which is preliminary data.</text>
</comment>
<dbReference type="InterPro" id="IPR055259">
    <property type="entry name" value="YkvP/CgeB_Glyco_trans-like"/>
</dbReference>
<dbReference type="Pfam" id="PF13524">
    <property type="entry name" value="Glyco_trans_1_2"/>
    <property type="match status" value="1"/>
</dbReference>
<dbReference type="OrthoDB" id="8579444at2"/>
<evidence type="ECO:0000313" key="2">
    <source>
        <dbReference type="EMBL" id="GEO37940.1"/>
    </source>
</evidence>
<dbReference type="SUPFAM" id="SSF53756">
    <property type="entry name" value="UDP-Glycosyltransferase/glycogen phosphorylase"/>
    <property type="match status" value="1"/>
</dbReference>
<sequence length="384" mass="44161">MPKPKRIAIFAEDDHMYINQTLGLKRGFEELGVEAHVGWPHLNERALSCFVDNYQPDFVLEIDRFPSQIPGYNPAVRHITWIHNHAVHGRRVLEDAWGSHAVYTALLLKVYGHEDFNGGDYRFLPMATDPEIFTDSETPELFDFAFVGHMYEPLNEGTLSIVAGHDDGRPVTMGELIDRFLAAGFRHSNADNNEIYAFLTDFYRQSDPNFTVEQLPAPLKTFFDERLIRLVDRTEVIDTLLSISTQIAFYGNPEWTKWPQYAPHYFGAINRGRELAQLFRSTRVNIHNGPVTMHNRVLDIMCCGKAAMVSRSRWDGEISSLKSYFTPGEDYLSYDNDDLAEVAERALRDGDLRRRVGANARRRILEGHTWRHRAAFIIDDLAQR</sequence>